<name>A0A7I9VIK4_9BACT</name>
<gene>
    <name evidence="4" type="ORF">AMYX_07010</name>
</gene>
<dbReference type="InterPro" id="IPR050832">
    <property type="entry name" value="Bact_Acetyltransf"/>
</dbReference>
<dbReference type="InterPro" id="IPR016181">
    <property type="entry name" value="Acyl_CoA_acyltransferase"/>
</dbReference>
<evidence type="ECO:0000259" key="3">
    <source>
        <dbReference type="PROSITE" id="PS51186"/>
    </source>
</evidence>
<dbReference type="RefSeq" id="WP_209005109.1">
    <property type="nucleotide sequence ID" value="NZ_BJTG01000002.1"/>
</dbReference>
<dbReference type="AlphaFoldDB" id="A0A7I9VIK4"/>
<evidence type="ECO:0000256" key="2">
    <source>
        <dbReference type="ARBA" id="ARBA00023315"/>
    </source>
</evidence>
<accession>A0A7I9VIK4</accession>
<dbReference type="PANTHER" id="PTHR43877">
    <property type="entry name" value="AMINOALKYLPHOSPHONATE N-ACETYLTRANSFERASE-RELATED-RELATED"/>
    <property type="match status" value="1"/>
</dbReference>
<dbReference type="GO" id="GO:0016747">
    <property type="term" value="F:acyltransferase activity, transferring groups other than amino-acyl groups"/>
    <property type="evidence" value="ECO:0007669"/>
    <property type="project" value="InterPro"/>
</dbReference>
<dbReference type="PROSITE" id="PS51186">
    <property type="entry name" value="GNAT"/>
    <property type="match status" value="1"/>
</dbReference>
<evidence type="ECO:0000313" key="5">
    <source>
        <dbReference type="Proteomes" id="UP000503640"/>
    </source>
</evidence>
<keyword evidence="1" id="KW-0808">Transferase</keyword>
<dbReference type="Pfam" id="PF13673">
    <property type="entry name" value="Acetyltransf_10"/>
    <property type="match status" value="1"/>
</dbReference>
<dbReference type="InterPro" id="IPR000182">
    <property type="entry name" value="GNAT_dom"/>
</dbReference>
<comment type="caution">
    <text evidence="4">The sequence shown here is derived from an EMBL/GenBank/DDBJ whole genome shotgun (WGS) entry which is preliminary data.</text>
</comment>
<protein>
    <recommendedName>
        <fullName evidence="3">N-acetyltransferase domain-containing protein</fullName>
    </recommendedName>
</protein>
<organism evidence="4 5">
    <name type="scientific">Anaeromyxobacter diazotrophicus</name>
    <dbReference type="NCBI Taxonomy" id="2590199"/>
    <lineage>
        <taxon>Bacteria</taxon>
        <taxon>Pseudomonadati</taxon>
        <taxon>Myxococcota</taxon>
        <taxon>Myxococcia</taxon>
        <taxon>Myxococcales</taxon>
        <taxon>Cystobacterineae</taxon>
        <taxon>Anaeromyxobacteraceae</taxon>
        <taxon>Anaeromyxobacter</taxon>
    </lineage>
</organism>
<dbReference type="Gene3D" id="3.40.630.30">
    <property type="match status" value="1"/>
</dbReference>
<sequence>MAPAPFIVRPAGPCDAAAITAVHIDSITVLGARGYAPDQVAQWRLPCAPQRYVDAMARGEHFFLAVTSDTAPGPLGFSAYRVEHGLHRIATYVAARGARRGVGTALYLAAEELARTRGAREIHVDSSLVAVDFYLALGFDEVARGAHPLRIGGDLPCVFMRKVIVKS</sequence>
<dbReference type="EMBL" id="BJTG01000002">
    <property type="protein sequence ID" value="GEJ55960.1"/>
    <property type="molecule type" value="Genomic_DNA"/>
</dbReference>
<feature type="domain" description="N-acetyltransferase" evidence="3">
    <location>
        <begin position="6"/>
        <end position="165"/>
    </location>
</feature>
<dbReference type="Proteomes" id="UP000503640">
    <property type="component" value="Unassembled WGS sequence"/>
</dbReference>
<evidence type="ECO:0000256" key="1">
    <source>
        <dbReference type="ARBA" id="ARBA00022679"/>
    </source>
</evidence>
<evidence type="ECO:0000313" key="4">
    <source>
        <dbReference type="EMBL" id="GEJ55960.1"/>
    </source>
</evidence>
<keyword evidence="2" id="KW-0012">Acyltransferase</keyword>
<reference evidence="5" key="1">
    <citation type="journal article" date="2020" name="Appl. Environ. Microbiol.">
        <title>Diazotrophic Anaeromyxobacter Isolates from Soils.</title>
        <authorList>
            <person name="Masuda Y."/>
            <person name="Yamanaka H."/>
            <person name="Xu Z.X."/>
            <person name="Shiratori Y."/>
            <person name="Aono T."/>
            <person name="Amachi S."/>
            <person name="Senoo K."/>
            <person name="Itoh H."/>
        </authorList>
    </citation>
    <scope>NUCLEOTIDE SEQUENCE [LARGE SCALE GENOMIC DNA]</scope>
    <source>
        <strain evidence="5">R267</strain>
    </source>
</reference>
<proteinExistence type="predicted"/>
<dbReference type="SUPFAM" id="SSF55729">
    <property type="entry name" value="Acyl-CoA N-acyltransferases (Nat)"/>
    <property type="match status" value="1"/>
</dbReference>
<keyword evidence="5" id="KW-1185">Reference proteome</keyword>
<dbReference type="CDD" id="cd04301">
    <property type="entry name" value="NAT_SF"/>
    <property type="match status" value="1"/>
</dbReference>